<proteinExistence type="predicted"/>
<evidence type="ECO:0000313" key="1">
    <source>
        <dbReference type="EMBL" id="CAG8544250.1"/>
    </source>
</evidence>
<dbReference type="EMBL" id="CAJVPT010007742">
    <property type="protein sequence ID" value="CAG8544250.1"/>
    <property type="molecule type" value="Genomic_DNA"/>
</dbReference>
<protein>
    <submittedName>
        <fullName evidence="1">7315_t:CDS:1</fullName>
    </submittedName>
</protein>
<evidence type="ECO:0000313" key="2">
    <source>
        <dbReference type="Proteomes" id="UP000789525"/>
    </source>
</evidence>
<dbReference type="Proteomes" id="UP000789525">
    <property type="component" value="Unassembled WGS sequence"/>
</dbReference>
<accession>A0ACA9LR21</accession>
<feature type="non-terminal residue" evidence="1">
    <location>
        <position position="119"/>
    </location>
</feature>
<gene>
    <name evidence="1" type="ORF">ACOLOM_LOCUS4589</name>
</gene>
<name>A0ACA9LR21_9GLOM</name>
<organism evidence="1 2">
    <name type="scientific">Acaulospora colombiana</name>
    <dbReference type="NCBI Taxonomy" id="27376"/>
    <lineage>
        <taxon>Eukaryota</taxon>
        <taxon>Fungi</taxon>
        <taxon>Fungi incertae sedis</taxon>
        <taxon>Mucoromycota</taxon>
        <taxon>Glomeromycotina</taxon>
        <taxon>Glomeromycetes</taxon>
        <taxon>Diversisporales</taxon>
        <taxon>Acaulosporaceae</taxon>
        <taxon>Acaulospora</taxon>
    </lineage>
</organism>
<reference evidence="1" key="1">
    <citation type="submission" date="2021-06" db="EMBL/GenBank/DDBJ databases">
        <authorList>
            <person name="Kallberg Y."/>
            <person name="Tangrot J."/>
            <person name="Rosling A."/>
        </authorList>
    </citation>
    <scope>NUCLEOTIDE SEQUENCE</scope>
    <source>
        <strain evidence="1">CL356</strain>
    </source>
</reference>
<keyword evidence="2" id="KW-1185">Reference proteome</keyword>
<sequence length="119" mass="13376">MKLENASLPPYLHDSPFDSYNKSLINPILLPSRWNPEDHVPDIQILEDGVRLAYIGPGRNCASAKSNHPISSKVGIYYFEIEIIDEEDHGWAMHRNRAITKSRLAGITNPSAITEMMAC</sequence>
<comment type="caution">
    <text evidence="1">The sequence shown here is derived from an EMBL/GenBank/DDBJ whole genome shotgun (WGS) entry which is preliminary data.</text>
</comment>